<evidence type="ECO:0008006" key="4">
    <source>
        <dbReference type="Google" id="ProtNLM"/>
    </source>
</evidence>
<protein>
    <recommendedName>
        <fullName evidence="4">HEAT repeat domain-containing protein</fullName>
    </recommendedName>
</protein>
<evidence type="ECO:0000313" key="3">
    <source>
        <dbReference type="Proteomes" id="UP000715095"/>
    </source>
</evidence>
<keyword evidence="3" id="KW-1185">Reference proteome</keyword>
<feature type="region of interest" description="Disordered" evidence="1">
    <location>
        <begin position="347"/>
        <end position="370"/>
    </location>
</feature>
<sequence length="383" mass="42323">MQITGNLLKKPIPLAELRYGIIAVAIGPEALDTLLLNEFPLEDSTWKACNVGAVSRDSTSRTEMAGTAFWEALARNASYRVRALAAERPLSTATRLKLLRDRSTMVRETILENAEATAAIARTPEGREALTSARSKCAASAEEGQAAEPFRLRINHAEAPVEIELRSPRSITSAVKFLISAYKRADDCLLSSAPAIGIDSAARLDEICSLLSRDPSPIVRMTAARAVDDPESEAALLFARDALAAVRESLIVLPKHLSLPELERFLNDDPDRLLMFLDKLLKGPFALVWLGRLLSDTDPQVRNETLSICPESLLHEWLLGRLKHAGQESSEKAVDEGVADWIDLDDEDETDEEAFDIDDEPDDDNLQTRRSRIAMRNARIDRC</sequence>
<name>A0ABS2DQ31_9BURK</name>
<gene>
    <name evidence="2" type="ORF">H6A60_02775</name>
</gene>
<evidence type="ECO:0000313" key="2">
    <source>
        <dbReference type="EMBL" id="MBM6703425.1"/>
    </source>
</evidence>
<evidence type="ECO:0000256" key="1">
    <source>
        <dbReference type="SAM" id="MobiDB-lite"/>
    </source>
</evidence>
<feature type="compositionally biased region" description="Acidic residues" evidence="1">
    <location>
        <begin position="347"/>
        <end position="365"/>
    </location>
</feature>
<organism evidence="2 3">
    <name type="scientific">Sutterella massiliensis</name>
    <dbReference type="NCBI Taxonomy" id="1816689"/>
    <lineage>
        <taxon>Bacteria</taxon>
        <taxon>Pseudomonadati</taxon>
        <taxon>Pseudomonadota</taxon>
        <taxon>Betaproteobacteria</taxon>
        <taxon>Burkholderiales</taxon>
        <taxon>Sutterellaceae</taxon>
        <taxon>Sutterella</taxon>
    </lineage>
</organism>
<accession>A0ABS2DQ31</accession>
<dbReference type="RefSeq" id="WP_205101899.1">
    <property type="nucleotide sequence ID" value="NZ_JACJJC010000003.1"/>
</dbReference>
<comment type="caution">
    <text evidence="2">The sequence shown here is derived from an EMBL/GenBank/DDBJ whole genome shotgun (WGS) entry which is preliminary data.</text>
</comment>
<proteinExistence type="predicted"/>
<reference evidence="2 3" key="1">
    <citation type="journal article" date="2021" name="Sci. Rep.">
        <title>The distribution of antibiotic resistance genes in chicken gut microbiota commensals.</title>
        <authorList>
            <person name="Juricova H."/>
            <person name="Matiasovicova J."/>
            <person name="Kubasova T."/>
            <person name="Cejkova D."/>
            <person name="Rychlik I."/>
        </authorList>
    </citation>
    <scope>NUCLEOTIDE SEQUENCE [LARGE SCALE GENOMIC DNA]</scope>
    <source>
        <strain evidence="2 3">An829</strain>
    </source>
</reference>
<dbReference type="Proteomes" id="UP000715095">
    <property type="component" value="Unassembled WGS sequence"/>
</dbReference>
<dbReference type="EMBL" id="JACJJC010000003">
    <property type="protein sequence ID" value="MBM6703425.1"/>
    <property type="molecule type" value="Genomic_DNA"/>
</dbReference>